<dbReference type="GO" id="GO:0051539">
    <property type="term" value="F:4 iron, 4 sulfur cluster binding"/>
    <property type="evidence" value="ECO:0007669"/>
    <property type="project" value="TreeGrafter"/>
</dbReference>
<dbReference type="SUPFAM" id="SSF89360">
    <property type="entry name" value="HesB-like domain"/>
    <property type="match status" value="1"/>
</dbReference>
<dbReference type="InterPro" id="IPR016092">
    <property type="entry name" value="ATAP"/>
</dbReference>
<dbReference type="SUPFAM" id="SSF117916">
    <property type="entry name" value="Fe-S cluster assembly (FSCA) domain-like"/>
    <property type="match status" value="1"/>
</dbReference>
<dbReference type="InterPro" id="IPR000361">
    <property type="entry name" value="ATAP_core_dom"/>
</dbReference>
<proteinExistence type="predicted"/>
<dbReference type="GO" id="GO:0051537">
    <property type="term" value="F:2 iron, 2 sulfur cluster binding"/>
    <property type="evidence" value="ECO:0007669"/>
    <property type="project" value="TreeGrafter"/>
</dbReference>
<evidence type="ECO:0000259" key="2">
    <source>
        <dbReference type="Pfam" id="PF01521"/>
    </source>
</evidence>
<dbReference type="GO" id="GO:0005506">
    <property type="term" value="F:iron ion binding"/>
    <property type="evidence" value="ECO:0007669"/>
    <property type="project" value="InterPro"/>
</dbReference>
<evidence type="ECO:0000313" key="3">
    <source>
        <dbReference type="EMBL" id="HGZ43197.1"/>
    </source>
</evidence>
<dbReference type="Pfam" id="PF01106">
    <property type="entry name" value="NifU"/>
    <property type="match status" value="1"/>
</dbReference>
<dbReference type="Gene3D" id="3.30.300.130">
    <property type="entry name" value="Fe-S cluster assembly (FSCA)"/>
    <property type="match status" value="1"/>
</dbReference>
<comment type="caution">
    <text evidence="3">The sequence shown here is derived from an EMBL/GenBank/DDBJ whole genome shotgun (WGS) entry which is preliminary data.</text>
</comment>
<organism evidence="3">
    <name type="scientific">Eiseniibacteriota bacterium</name>
    <dbReference type="NCBI Taxonomy" id="2212470"/>
    <lineage>
        <taxon>Bacteria</taxon>
        <taxon>Candidatus Eiseniibacteriota</taxon>
    </lineage>
</organism>
<dbReference type="InterPro" id="IPR034904">
    <property type="entry name" value="FSCA_dom_sf"/>
</dbReference>
<dbReference type="PANTHER" id="PTHR43011:SF1">
    <property type="entry name" value="IRON-SULFUR CLUSTER ASSEMBLY 2 HOMOLOG, MITOCHONDRIAL"/>
    <property type="match status" value="1"/>
</dbReference>
<accession>A0A832I9X7</accession>
<dbReference type="PANTHER" id="PTHR43011">
    <property type="entry name" value="IRON-SULFUR CLUSTER ASSEMBLY 2 HOMOLOG, MITOCHONDRIAL"/>
    <property type="match status" value="1"/>
</dbReference>
<feature type="domain" description="NIF system FeS cluster assembly NifU C-terminal" evidence="1">
    <location>
        <begin position="111"/>
        <end position="176"/>
    </location>
</feature>
<feature type="domain" description="Core" evidence="2">
    <location>
        <begin position="6"/>
        <end position="100"/>
    </location>
</feature>
<dbReference type="InterPro" id="IPR035903">
    <property type="entry name" value="HesB-like_dom_sf"/>
</dbReference>
<dbReference type="InterPro" id="IPR001075">
    <property type="entry name" value="NIF_FeS_clus_asmbl_NifU_C"/>
</dbReference>
<dbReference type="GO" id="GO:0016226">
    <property type="term" value="P:iron-sulfur cluster assembly"/>
    <property type="evidence" value="ECO:0007669"/>
    <property type="project" value="InterPro"/>
</dbReference>
<reference evidence="3" key="1">
    <citation type="journal article" date="2020" name="mSystems">
        <title>Genome- and Community-Level Interaction Insights into Carbon Utilization and Element Cycling Functions of Hydrothermarchaeota in Hydrothermal Sediment.</title>
        <authorList>
            <person name="Zhou Z."/>
            <person name="Liu Y."/>
            <person name="Xu W."/>
            <person name="Pan J."/>
            <person name="Luo Z.H."/>
            <person name="Li M."/>
        </authorList>
    </citation>
    <scope>NUCLEOTIDE SEQUENCE [LARGE SCALE GENOMIC DNA]</scope>
    <source>
        <strain evidence="3">SpSt-381</strain>
    </source>
</reference>
<gene>
    <name evidence="3" type="ORF">ENR23_07200</name>
</gene>
<protein>
    <submittedName>
        <fullName evidence="3">Iron-sulfur cluster assembly accessory protein</fullName>
    </submittedName>
</protein>
<dbReference type="AlphaFoldDB" id="A0A832I9X7"/>
<evidence type="ECO:0000259" key="1">
    <source>
        <dbReference type="Pfam" id="PF01106"/>
    </source>
</evidence>
<dbReference type="EMBL" id="DSQF01000014">
    <property type="protein sequence ID" value="HGZ43197.1"/>
    <property type="molecule type" value="Genomic_DNA"/>
</dbReference>
<name>A0A832I9X7_UNCEI</name>
<dbReference type="Pfam" id="PF01521">
    <property type="entry name" value="Fe-S_biosyn"/>
    <property type="match status" value="1"/>
</dbReference>
<dbReference type="NCBIfam" id="TIGR00049">
    <property type="entry name" value="iron-sulfur cluster assembly accessory protein"/>
    <property type="match status" value="1"/>
</dbReference>
<sequence length="202" mass="21531">MSETLVHITPAARDKILEFMRQDGRSSLALRMAVAGRGPGGFQYRLGFVSADERAPEDSVQEAGGFDLYVDAESLPLLKGASVDFVEASYGSGFKIDNPNPLWTDPVALEVQKILDEEINPAVASHSGHVTLLDVKGDTAYIQLGGGCQGCGMADVTLKQGIEVRIKEAVPQIARVLDTTDHAAGANPYYRPSHRGHSPVGG</sequence>
<dbReference type="Gene3D" id="2.60.300.12">
    <property type="entry name" value="HesB-like domain"/>
    <property type="match status" value="1"/>
</dbReference>